<evidence type="ECO:0000256" key="12">
    <source>
        <dbReference type="SAM" id="Phobius"/>
    </source>
</evidence>
<evidence type="ECO:0000256" key="6">
    <source>
        <dbReference type="ARBA" id="ARBA00022723"/>
    </source>
</evidence>
<keyword evidence="8" id="KW-0862">Zinc</keyword>
<sequence>MNRSNKKMGWKSLGGILAFLAFFGGKLKFLLPLLKLGKFGGTIWSMALMVGAYALIYPWSFAIGVVVMIFIHEMGHVIAAKRKGIPVSAPAFIPFLGALITMKKQPVDAATEAYLAFGGPLIGTVGAVAAFFLGVGLESPVLLSIAQIGFFLNLINLIPIHPLDGGRIVTAISRWLWVVGLIGGLVVIIYLKALIFLLFWAMFAWELYKKYVRKNRAEPEELRQSRTKVTISVPKNYFMESGLPFPAEAHERDLGFVQLCTINTKEEICYLFYPGIGKIAELPFPQGIVVQARLHGTVEESDELKMTILLTFVIYPELQTGLIQSEEYYEVPVKVRWGYGIAYFGLALFLGWMMLQTYSAILPPPIVG</sequence>
<dbReference type="InterPro" id="IPR008915">
    <property type="entry name" value="Peptidase_M50"/>
</dbReference>
<keyword evidence="15" id="KW-1185">Reference proteome</keyword>
<proteinExistence type="inferred from homology"/>
<dbReference type="EMBL" id="JAGGKT010000008">
    <property type="protein sequence ID" value="MBP1932909.1"/>
    <property type="molecule type" value="Genomic_DNA"/>
</dbReference>
<keyword evidence="11 12" id="KW-0472">Membrane</keyword>
<dbReference type="Proteomes" id="UP001519343">
    <property type="component" value="Unassembled WGS sequence"/>
</dbReference>
<dbReference type="Pfam" id="PF02163">
    <property type="entry name" value="Peptidase_M50"/>
    <property type="match status" value="2"/>
</dbReference>
<reference evidence="14 15" key="1">
    <citation type="submission" date="2021-03" db="EMBL/GenBank/DDBJ databases">
        <title>Genomic Encyclopedia of Type Strains, Phase IV (KMG-IV): sequencing the most valuable type-strain genomes for metagenomic binning, comparative biology and taxonomic classification.</title>
        <authorList>
            <person name="Goeker M."/>
        </authorList>
    </citation>
    <scope>NUCLEOTIDE SEQUENCE [LARGE SCALE GENOMIC DNA]</scope>
    <source>
        <strain evidence="14 15">DSM 24738</strain>
    </source>
</reference>
<evidence type="ECO:0000256" key="11">
    <source>
        <dbReference type="ARBA" id="ARBA00023136"/>
    </source>
</evidence>
<dbReference type="PANTHER" id="PTHR39188">
    <property type="entry name" value="MEMBRANE-ASSOCIATED ZINC METALLOPROTEASE M50B"/>
    <property type="match status" value="1"/>
</dbReference>
<feature type="transmembrane region" description="Helical" evidence="12">
    <location>
        <begin position="175"/>
        <end position="205"/>
    </location>
</feature>
<accession>A0ABS4GRM7</accession>
<evidence type="ECO:0000256" key="7">
    <source>
        <dbReference type="ARBA" id="ARBA00022801"/>
    </source>
</evidence>
<feature type="transmembrane region" description="Helical" evidence="12">
    <location>
        <begin position="114"/>
        <end position="134"/>
    </location>
</feature>
<dbReference type="RefSeq" id="WP_209810937.1">
    <property type="nucleotide sequence ID" value="NZ_JAGGKT010000008.1"/>
</dbReference>
<evidence type="ECO:0000259" key="13">
    <source>
        <dbReference type="Pfam" id="PF02163"/>
    </source>
</evidence>
<feature type="transmembrane region" description="Helical" evidence="12">
    <location>
        <begin position="141"/>
        <end position="163"/>
    </location>
</feature>
<keyword evidence="9 12" id="KW-1133">Transmembrane helix</keyword>
<evidence type="ECO:0000256" key="10">
    <source>
        <dbReference type="ARBA" id="ARBA00023049"/>
    </source>
</evidence>
<evidence type="ECO:0000256" key="8">
    <source>
        <dbReference type="ARBA" id="ARBA00022833"/>
    </source>
</evidence>
<comment type="subcellular location">
    <subcellularLocation>
        <location evidence="2">Membrane</location>
        <topology evidence="2">Multi-pass membrane protein</topology>
    </subcellularLocation>
</comment>
<keyword evidence="5 12" id="KW-0812">Transmembrane</keyword>
<feature type="transmembrane region" description="Helical" evidence="12">
    <location>
        <begin position="43"/>
        <end position="72"/>
    </location>
</feature>
<evidence type="ECO:0000256" key="3">
    <source>
        <dbReference type="ARBA" id="ARBA00007931"/>
    </source>
</evidence>
<dbReference type="CDD" id="cd06160">
    <property type="entry name" value="S2P-M50_like_2"/>
    <property type="match status" value="1"/>
</dbReference>
<evidence type="ECO:0000313" key="15">
    <source>
        <dbReference type="Proteomes" id="UP001519343"/>
    </source>
</evidence>
<keyword evidence="7" id="KW-0378">Hydrolase</keyword>
<organism evidence="14 15">
    <name type="scientific">Ammoniphilus resinae</name>
    <dbReference type="NCBI Taxonomy" id="861532"/>
    <lineage>
        <taxon>Bacteria</taxon>
        <taxon>Bacillati</taxon>
        <taxon>Bacillota</taxon>
        <taxon>Bacilli</taxon>
        <taxon>Bacillales</taxon>
        <taxon>Paenibacillaceae</taxon>
        <taxon>Aneurinibacillus group</taxon>
        <taxon>Ammoniphilus</taxon>
    </lineage>
</organism>
<keyword evidence="10" id="KW-0482">Metalloprotease</keyword>
<feature type="domain" description="Peptidase M50" evidence="13">
    <location>
        <begin position="61"/>
        <end position="135"/>
    </location>
</feature>
<feature type="transmembrane region" description="Helical" evidence="12">
    <location>
        <begin position="12"/>
        <end position="31"/>
    </location>
</feature>
<dbReference type="GO" id="GO:0006508">
    <property type="term" value="P:proteolysis"/>
    <property type="evidence" value="ECO:0007669"/>
    <property type="project" value="UniProtKB-KW"/>
</dbReference>
<evidence type="ECO:0000256" key="1">
    <source>
        <dbReference type="ARBA" id="ARBA00001947"/>
    </source>
</evidence>
<feature type="domain" description="Peptidase M50" evidence="13">
    <location>
        <begin position="141"/>
        <end position="174"/>
    </location>
</feature>
<evidence type="ECO:0000313" key="14">
    <source>
        <dbReference type="EMBL" id="MBP1932909.1"/>
    </source>
</evidence>
<comment type="cofactor">
    <cofactor evidence="1">
        <name>Zn(2+)</name>
        <dbReference type="ChEBI" id="CHEBI:29105"/>
    </cofactor>
</comment>
<feature type="transmembrane region" description="Helical" evidence="12">
    <location>
        <begin position="84"/>
        <end position="102"/>
    </location>
</feature>
<comment type="similarity">
    <text evidence="3">Belongs to the peptidase M50B family.</text>
</comment>
<evidence type="ECO:0000256" key="5">
    <source>
        <dbReference type="ARBA" id="ARBA00022692"/>
    </source>
</evidence>
<evidence type="ECO:0000256" key="9">
    <source>
        <dbReference type="ARBA" id="ARBA00022989"/>
    </source>
</evidence>
<protein>
    <submittedName>
        <fullName evidence="14">Zn-dependent protease</fullName>
    </submittedName>
</protein>
<keyword evidence="6" id="KW-0479">Metal-binding</keyword>
<name>A0ABS4GRM7_9BACL</name>
<comment type="caution">
    <text evidence="14">The sequence shown here is derived from an EMBL/GenBank/DDBJ whole genome shotgun (WGS) entry which is preliminary data.</text>
</comment>
<dbReference type="PANTHER" id="PTHR39188:SF3">
    <property type="entry name" value="STAGE IV SPORULATION PROTEIN FB"/>
    <property type="match status" value="1"/>
</dbReference>
<evidence type="ECO:0000256" key="4">
    <source>
        <dbReference type="ARBA" id="ARBA00022670"/>
    </source>
</evidence>
<evidence type="ECO:0000256" key="2">
    <source>
        <dbReference type="ARBA" id="ARBA00004141"/>
    </source>
</evidence>
<dbReference type="GO" id="GO:0008233">
    <property type="term" value="F:peptidase activity"/>
    <property type="evidence" value="ECO:0007669"/>
    <property type="project" value="UniProtKB-KW"/>
</dbReference>
<keyword evidence="4 14" id="KW-0645">Protease</keyword>
<gene>
    <name evidence="14" type="ORF">J2Z37_002920</name>
</gene>
<feature type="transmembrane region" description="Helical" evidence="12">
    <location>
        <begin position="337"/>
        <end position="355"/>
    </location>
</feature>